<evidence type="ECO:0000313" key="2">
    <source>
        <dbReference type="EMBL" id="TFB05295.1"/>
    </source>
</evidence>
<accession>A0ABY2HD42</accession>
<name>A0ABY2HD42_9HYPO</name>
<feature type="compositionally biased region" description="Basic residues" evidence="1">
    <location>
        <begin position="62"/>
        <end position="76"/>
    </location>
</feature>
<evidence type="ECO:0000313" key="3">
    <source>
        <dbReference type="Proteomes" id="UP001642720"/>
    </source>
</evidence>
<dbReference type="RefSeq" id="XP_073561496.1">
    <property type="nucleotide sequence ID" value="XM_073700514.1"/>
</dbReference>
<dbReference type="EMBL" id="PPTA01000003">
    <property type="protein sequence ID" value="TFB05295.1"/>
    <property type="molecule type" value="Genomic_DNA"/>
</dbReference>
<organism evidence="2 3">
    <name type="scientific">Trichoderma ghanense</name>
    <dbReference type="NCBI Taxonomy" id="65468"/>
    <lineage>
        <taxon>Eukaryota</taxon>
        <taxon>Fungi</taxon>
        <taxon>Dikarya</taxon>
        <taxon>Ascomycota</taxon>
        <taxon>Pezizomycotina</taxon>
        <taxon>Sordariomycetes</taxon>
        <taxon>Hypocreomycetidae</taxon>
        <taxon>Hypocreales</taxon>
        <taxon>Hypocreaceae</taxon>
        <taxon>Trichoderma</taxon>
    </lineage>
</organism>
<feature type="compositionally biased region" description="Basic and acidic residues" evidence="1">
    <location>
        <begin position="45"/>
        <end position="54"/>
    </location>
</feature>
<keyword evidence="3" id="KW-1185">Reference proteome</keyword>
<protein>
    <submittedName>
        <fullName evidence="2">Uncharacterized protein</fullName>
    </submittedName>
</protein>
<comment type="caution">
    <text evidence="2">The sequence shown here is derived from an EMBL/GenBank/DDBJ whole genome shotgun (WGS) entry which is preliminary data.</text>
</comment>
<feature type="compositionally biased region" description="Low complexity" evidence="1">
    <location>
        <begin position="18"/>
        <end position="27"/>
    </location>
</feature>
<feature type="region of interest" description="Disordered" evidence="1">
    <location>
        <begin position="18"/>
        <end position="83"/>
    </location>
</feature>
<dbReference type="GeneID" id="300574964"/>
<proteinExistence type="predicted"/>
<dbReference type="Proteomes" id="UP001642720">
    <property type="component" value="Unassembled WGS sequence"/>
</dbReference>
<gene>
    <name evidence="2" type="ORF">CCMA1212_003158</name>
</gene>
<sequence>MRTIKSLSTAQHSFLPSLFSLSSSDPLPDLRRRNHPDRPAVPSEAESRANERAAAKPWCNTTHKRSSASKANKARACKTSGRAPGDALCKTRFCWFFWGCLLQGLGAASWTRQEVGLVFVRLNRTWSALSC</sequence>
<evidence type="ECO:0000256" key="1">
    <source>
        <dbReference type="SAM" id="MobiDB-lite"/>
    </source>
</evidence>
<reference evidence="2 3" key="1">
    <citation type="submission" date="2018-01" db="EMBL/GenBank/DDBJ databases">
        <title>Genome characterization of the sugarcane-associated fungus Trichoderma ghanense CCMA-1212 and their application in lignocelulose bioconversion.</title>
        <authorList>
            <person name="Steindorff A.S."/>
            <person name="Mendes T.D."/>
            <person name="Vilela E.S.D."/>
            <person name="Rodrigues D.S."/>
            <person name="Formighieri E.F."/>
            <person name="Melo I.S."/>
            <person name="Favaro L.C.L."/>
        </authorList>
    </citation>
    <scope>NUCLEOTIDE SEQUENCE [LARGE SCALE GENOMIC DNA]</scope>
    <source>
        <strain evidence="2 3">CCMA-1212</strain>
    </source>
</reference>